<organism evidence="2">
    <name type="scientific">Arabidopsis lyrata subsp. lyrata</name>
    <name type="common">Lyre-leaved rock-cress</name>
    <dbReference type="NCBI Taxonomy" id="81972"/>
    <lineage>
        <taxon>Eukaryota</taxon>
        <taxon>Viridiplantae</taxon>
        <taxon>Streptophyta</taxon>
        <taxon>Embryophyta</taxon>
        <taxon>Tracheophyta</taxon>
        <taxon>Spermatophyta</taxon>
        <taxon>Magnoliopsida</taxon>
        <taxon>eudicotyledons</taxon>
        <taxon>Gunneridae</taxon>
        <taxon>Pentapetalae</taxon>
        <taxon>rosids</taxon>
        <taxon>malvids</taxon>
        <taxon>Brassicales</taxon>
        <taxon>Brassicaceae</taxon>
        <taxon>Camelineae</taxon>
        <taxon>Arabidopsis</taxon>
    </lineage>
</organism>
<evidence type="ECO:0000313" key="2">
    <source>
        <dbReference type="Proteomes" id="UP000008694"/>
    </source>
</evidence>
<dbReference type="Proteomes" id="UP000008694">
    <property type="component" value="Unassembled WGS sequence"/>
</dbReference>
<dbReference type="Gramene" id="Al_scaffold_0002_791">
    <property type="protein sequence ID" value="Al_scaffold_0002_791"/>
    <property type="gene ID" value="Al_scaffold_0002_791"/>
</dbReference>
<sequence>MDWRIGREVRCLGGEVRALLGRLAVVFDGGMNYAINHVGLTNMPIVTGQMDGLLWIQT</sequence>
<reference evidence="2" key="1">
    <citation type="journal article" date="2011" name="Nat. Genet.">
        <title>The Arabidopsis lyrata genome sequence and the basis of rapid genome size change.</title>
        <authorList>
            <person name="Hu T.T."/>
            <person name="Pattyn P."/>
            <person name="Bakker E.G."/>
            <person name="Cao J."/>
            <person name="Cheng J.-F."/>
            <person name="Clark R.M."/>
            <person name="Fahlgren N."/>
            <person name="Fawcett J.A."/>
            <person name="Grimwood J."/>
            <person name="Gundlach H."/>
            <person name="Haberer G."/>
            <person name="Hollister J.D."/>
            <person name="Ossowski S."/>
            <person name="Ottilar R.P."/>
            <person name="Salamov A.A."/>
            <person name="Schneeberger K."/>
            <person name="Spannagl M."/>
            <person name="Wang X."/>
            <person name="Yang L."/>
            <person name="Nasrallah M.E."/>
            <person name="Bergelson J."/>
            <person name="Carrington J.C."/>
            <person name="Gaut B.S."/>
            <person name="Schmutz J."/>
            <person name="Mayer K.F.X."/>
            <person name="Van de Peer Y."/>
            <person name="Grigoriev I.V."/>
            <person name="Nordborg M."/>
            <person name="Weigel D."/>
            <person name="Guo Y.-L."/>
        </authorList>
    </citation>
    <scope>NUCLEOTIDE SEQUENCE [LARGE SCALE GENOMIC DNA]</scope>
    <source>
        <strain evidence="2">cv. MN47</strain>
    </source>
</reference>
<dbReference type="EMBL" id="GL348714">
    <property type="protein sequence ID" value="EFH63021.1"/>
    <property type="molecule type" value="Genomic_DNA"/>
</dbReference>
<proteinExistence type="predicted"/>
<gene>
    <name evidence="1" type="ORF">ARALYDRAFT_675641</name>
</gene>
<protein>
    <submittedName>
        <fullName evidence="1">Predicted protein</fullName>
    </submittedName>
</protein>
<keyword evidence="2" id="KW-1185">Reference proteome</keyword>
<accession>D7KYR8</accession>
<dbReference type="HOGENOM" id="CLU_2981744_0_0_1"/>
<evidence type="ECO:0000313" key="1">
    <source>
        <dbReference type="EMBL" id="EFH63021.1"/>
    </source>
</evidence>
<name>D7KYR8_ARALL</name>
<dbReference type="AlphaFoldDB" id="D7KYR8"/>